<proteinExistence type="predicted"/>
<dbReference type="Proteomes" id="UP001154282">
    <property type="component" value="Unassembled WGS sequence"/>
</dbReference>
<evidence type="ECO:0000313" key="2">
    <source>
        <dbReference type="EMBL" id="CAI0461798.1"/>
    </source>
</evidence>
<evidence type="ECO:0000313" key="3">
    <source>
        <dbReference type="Proteomes" id="UP001154282"/>
    </source>
</evidence>
<accession>A0AAV0NU94</accession>
<dbReference type="EMBL" id="CAMGYJ010000008">
    <property type="protein sequence ID" value="CAI0461760.1"/>
    <property type="molecule type" value="Genomic_DNA"/>
</dbReference>
<gene>
    <name evidence="1" type="ORF">LITE_LOCUS35088</name>
    <name evidence="2" type="ORF">LITE_LOCUS35100</name>
</gene>
<protein>
    <submittedName>
        <fullName evidence="2">Uncharacterized protein</fullName>
    </submittedName>
</protein>
<name>A0AAV0NU94_9ROSI</name>
<keyword evidence="3" id="KW-1185">Reference proteome</keyword>
<evidence type="ECO:0000313" key="1">
    <source>
        <dbReference type="EMBL" id="CAI0461760.1"/>
    </source>
</evidence>
<dbReference type="EMBL" id="CAMGYJ010000008">
    <property type="protein sequence ID" value="CAI0461798.1"/>
    <property type="molecule type" value="Genomic_DNA"/>
</dbReference>
<organism evidence="2 3">
    <name type="scientific">Linum tenue</name>
    <dbReference type="NCBI Taxonomy" id="586396"/>
    <lineage>
        <taxon>Eukaryota</taxon>
        <taxon>Viridiplantae</taxon>
        <taxon>Streptophyta</taxon>
        <taxon>Embryophyta</taxon>
        <taxon>Tracheophyta</taxon>
        <taxon>Spermatophyta</taxon>
        <taxon>Magnoliopsida</taxon>
        <taxon>eudicotyledons</taxon>
        <taxon>Gunneridae</taxon>
        <taxon>Pentapetalae</taxon>
        <taxon>rosids</taxon>
        <taxon>fabids</taxon>
        <taxon>Malpighiales</taxon>
        <taxon>Linaceae</taxon>
        <taxon>Linum</taxon>
    </lineage>
</organism>
<reference evidence="2" key="1">
    <citation type="submission" date="2022-08" db="EMBL/GenBank/DDBJ databases">
        <authorList>
            <person name="Gutierrez-Valencia J."/>
        </authorList>
    </citation>
    <scope>NUCLEOTIDE SEQUENCE</scope>
</reference>
<dbReference type="AlphaFoldDB" id="A0AAV0NU94"/>
<sequence>MYALASQQDVAFLMLLNFSFLEDIIYNGNALSVVLASRIAEDVREMPVISDVVEGMHWQRE</sequence>
<comment type="caution">
    <text evidence="2">The sequence shown here is derived from an EMBL/GenBank/DDBJ whole genome shotgun (WGS) entry which is preliminary data.</text>
</comment>